<dbReference type="RefSeq" id="WP_146382341.1">
    <property type="nucleotide sequence ID" value="NZ_VOEJ01000006.1"/>
</dbReference>
<evidence type="ECO:0000256" key="1">
    <source>
        <dbReference type="SAM" id="Phobius"/>
    </source>
</evidence>
<reference evidence="2 3" key="1">
    <citation type="submission" date="2019-07" db="EMBL/GenBank/DDBJ databases">
        <authorList>
            <person name="Kim J."/>
        </authorList>
    </citation>
    <scope>NUCLEOTIDE SEQUENCE [LARGE SCALE GENOMIC DNA]</scope>
    <source>
        <strain evidence="3">dk17</strain>
    </source>
</reference>
<organism evidence="2 3">
    <name type="scientific">Mucilaginibacter pallidiroseus</name>
    <dbReference type="NCBI Taxonomy" id="2599295"/>
    <lineage>
        <taxon>Bacteria</taxon>
        <taxon>Pseudomonadati</taxon>
        <taxon>Bacteroidota</taxon>
        <taxon>Sphingobacteriia</taxon>
        <taxon>Sphingobacteriales</taxon>
        <taxon>Sphingobacteriaceae</taxon>
        <taxon>Mucilaginibacter</taxon>
    </lineage>
</organism>
<name>A0A563U7S3_9SPHI</name>
<dbReference type="AlphaFoldDB" id="A0A563U7S3"/>
<keyword evidence="1" id="KW-0812">Transmembrane</keyword>
<keyword evidence="3" id="KW-1185">Reference proteome</keyword>
<keyword evidence="1" id="KW-0472">Membrane</keyword>
<protein>
    <submittedName>
        <fullName evidence="2">Uncharacterized protein</fullName>
    </submittedName>
</protein>
<feature type="transmembrane region" description="Helical" evidence="1">
    <location>
        <begin position="75"/>
        <end position="95"/>
    </location>
</feature>
<feature type="transmembrane region" description="Helical" evidence="1">
    <location>
        <begin position="36"/>
        <end position="55"/>
    </location>
</feature>
<dbReference type="OrthoDB" id="674314at2"/>
<dbReference type="EMBL" id="VOEJ01000006">
    <property type="protein sequence ID" value="TWR27373.1"/>
    <property type="molecule type" value="Genomic_DNA"/>
</dbReference>
<keyword evidence="1" id="KW-1133">Transmembrane helix</keyword>
<dbReference type="Proteomes" id="UP000320042">
    <property type="component" value="Unassembled WGS sequence"/>
</dbReference>
<evidence type="ECO:0000313" key="3">
    <source>
        <dbReference type="Proteomes" id="UP000320042"/>
    </source>
</evidence>
<evidence type="ECO:0000313" key="2">
    <source>
        <dbReference type="EMBL" id="TWR27373.1"/>
    </source>
</evidence>
<proteinExistence type="predicted"/>
<comment type="caution">
    <text evidence="2">The sequence shown here is derived from an EMBL/GenBank/DDBJ whole genome shotgun (WGS) entry which is preliminary data.</text>
</comment>
<accession>A0A563U7S3</accession>
<feature type="transmembrane region" description="Helical" evidence="1">
    <location>
        <begin position="6"/>
        <end position="24"/>
    </location>
</feature>
<sequence>MLYLLIAAAAIFFIMHVVLLFTSFRNAQLAKRRYFYSHLTLWITGGAVFLMALLYSGDGESGFLDYFNTAYKRALIIVFTLALSLAAHLLVRFVALPLMAKRA</sequence>
<gene>
    <name evidence="2" type="ORF">FPZ43_12880</name>
</gene>